<comment type="caution">
    <text evidence="7">The sequence shown here is derived from an EMBL/GenBank/DDBJ whole genome shotgun (WGS) entry which is preliminary data.</text>
</comment>
<comment type="subunit">
    <text evidence="3">Monomer.</text>
</comment>
<dbReference type="PANTHER" id="PTHR11552">
    <property type="entry name" value="GLUCOSE-METHANOL-CHOLINE GMC OXIDOREDUCTASE"/>
    <property type="match status" value="1"/>
</dbReference>
<evidence type="ECO:0000256" key="4">
    <source>
        <dbReference type="ARBA" id="ARBA00022630"/>
    </source>
</evidence>
<dbReference type="GO" id="GO:0016614">
    <property type="term" value="F:oxidoreductase activity, acting on CH-OH group of donors"/>
    <property type="evidence" value="ECO:0007669"/>
    <property type="project" value="InterPro"/>
</dbReference>
<dbReference type="GO" id="GO:0050660">
    <property type="term" value="F:flavin adenine dinucleotide binding"/>
    <property type="evidence" value="ECO:0007669"/>
    <property type="project" value="InterPro"/>
</dbReference>
<comment type="cofactor">
    <cofactor evidence="1">
        <name>FAD</name>
        <dbReference type="ChEBI" id="CHEBI:57692"/>
    </cofactor>
</comment>
<dbReference type="EMBL" id="JAACJL010000058">
    <property type="protein sequence ID" value="KAF4611251.1"/>
    <property type="molecule type" value="Genomic_DNA"/>
</dbReference>
<dbReference type="PROSITE" id="PS00624">
    <property type="entry name" value="GMC_OXRED_2"/>
    <property type="match status" value="1"/>
</dbReference>
<comment type="similarity">
    <text evidence="2">Belongs to the GMC oxidoreductase family.</text>
</comment>
<dbReference type="InterPro" id="IPR036188">
    <property type="entry name" value="FAD/NAD-bd_sf"/>
</dbReference>
<name>A0A8H4QI78_9AGAR</name>
<evidence type="ECO:0000256" key="2">
    <source>
        <dbReference type="ARBA" id="ARBA00010790"/>
    </source>
</evidence>
<gene>
    <name evidence="7" type="ORF">D9613_007240</name>
</gene>
<evidence type="ECO:0000256" key="3">
    <source>
        <dbReference type="ARBA" id="ARBA00011245"/>
    </source>
</evidence>
<proteinExistence type="inferred from homology"/>
<sequence length="396" mass="43375">MKNRKWPSLSSQVPNTEGNPSVLCIEPRLLVYKEDRASRIVSSAMARTTKLLYLLPLFLLQRNVSGTIVSSVNDLPGLAYDFVVVGGGTAGNVVANRLSENPHVSVLVLEAGGLPDDDLNASVPFFCTRATPNTAVDWNFTTVSMPGLNGRSLPYPRGHTLGGSSSVNYMAYTRGTSEDYDRYARISGDPGWSWDSLQKYFRKNEIFVPPADHHNITGQFDPAVHGFNGINSVSLFGFPQPIDDRVIETTKQLPEFPFRLDYNSGNHLGIGFFQFTIKNGSRSSSRTSYLGEPFVSRKNLHVLVNAQVSRLMSTVSHGGQPHFQAVEFRTREGGPLQKVQARKEIILSAGSVGTPNILLHSGVGDSELFKQLGIKTVLHNLSVGRNLSDLLCRAIA</sequence>
<dbReference type="SUPFAM" id="SSF51905">
    <property type="entry name" value="FAD/NAD(P)-binding domain"/>
    <property type="match status" value="1"/>
</dbReference>
<accession>A0A8H4QI78</accession>
<dbReference type="Pfam" id="PF00732">
    <property type="entry name" value="GMC_oxred_N"/>
    <property type="match status" value="1"/>
</dbReference>
<evidence type="ECO:0000313" key="7">
    <source>
        <dbReference type="EMBL" id="KAF4611251.1"/>
    </source>
</evidence>
<dbReference type="AlphaFoldDB" id="A0A8H4QI78"/>
<reference evidence="7 8" key="1">
    <citation type="submission" date="2019-12" db="EMBL/GenBank/DDBJ databases">
        <authorList>
            <person name="Floudas D."/>
            <person name="Bentzer J."/>
            <person name="Ahren D."/>
            <person name="Johansson T."/>
            <person name="Persson P."/>
            <person name="Tunlid A."/>
        </authorList>
    </citation>
    <scope>NUCLEOTIDE SEQUENCE [LARGE SCALE GENOMIC DNA]</scope>
    <source>
        <strain evidence="7 8">CBS 102.39</strain>
    </source>
</reference>
<keyword evidence="5" id="KW-0274">FAD</keyword>
<keyword evidence="8" id="KW-1185">Reference proteome</keyword>
<evidence type="ECO:0000256" key="5">
    <source>
        <dbReference type="ARBA" id="ARBA00022827"/>
    </source>
</evidence>
<dbReference type="InterPro" id="IPR000172">
    <property type="entry name" value="GMC_OxRdtase_N"/>
</dbReference>
<keyword evidence="4" id="KW-0285">Flavoprotein</keyword>
<protein>
    <recommendedName>
        <fullName evidence="6">Glucose-methanol-choline oxidoreductase N-terminal domain-containing protein</fullName>
    </recommendedName>
</protein>
<evidence type="ECO:0000256" key="1">
    <source>
        <dbReference type="ARBA" id="ARBA00001974"/>
    </source>
</evidence>
<evidence type="ECO:0000259" key="6">
    <source>
        <dbReference type="PROSITE" id="PS00624"/>
    </source>
</evidence>
<dbReference type="Proteomes" id="UP000521872">
    <property type="component" value="Unassembled WGS sequence"/>
</dbReference>
<dbReference type="InterPro" id="IPR012132">
    <property type="entry name" value="GMC_OxRdtase"/>
</dbReference>
<feature type="domain" description="Glucose-methanol-choline oxidoreductase N-terminal" evidence="6">
    <location>
        <begin position="350"/>
        <end position="364"/>
    </location>
</feature>
<dbReference type="Gene3D" id="3.50.50.60">
    <property type="entry name" value="FAD/NAD(P)-binding domain"/>
    <property type="match status" value="2"/>
</dbReference>
<evidence type="ECO:0000313" key="8">
    <source>
        <dbReference type="Proteomes" id="UP000521872"/>
    </source>
</evidence>
<organism evidence="7 8">
    <name type="scientific">Agrocybe pediades</name>
    <dbReference type="NCBI Taxonomy" id="84607"/>
    <lineage>
        <taxon>Eukaryota</taxon>
        <taxon>Fungi</taxon>
        <taxon>Dikarya</taxon>
        <taxon>Basidiomycota</taxon>
        <taxon>Agaricomycotina</taxon>
        <taxon>Agaricomycetes</taxon>
        <taxon>Agaricomycetidae</taxon>
        <taxon>Agaricales</taxon>
        <taxon>Agaricineae</taxon>
        <taxon>Strophariaceae</taxon>
        <taxon>Agrocybe</taxon>
    </lineage>
</organism>
<dbReference type="PANTHER" id="PTHR11552:SF147">
    <property type="entry name" value="CHOLINE DEHYDROGENASE, MITOCHONDRIAL"/>
    <property type="match status" value="1"/>
</dbReference>